<name>A0ABQ9I2F0_9NEOP</name>
<comment type="caution">
    <text evidence="1">The sequence shown here is derived from an EMBL/GenBank/DDBJ whole genome shotgun (WGS) entry which is preliminary data.</text>
</comment>
<sequence>MYPIGSATGWLLRYQALIGERKSDMLLTTQHPTDTEICKGCGTECSIPCTLPVDGLWVDYCQRPERHGMDARLALHFLLNLSCFNMNVVLQMQAPIRHVFCTVLNDRPHSSLRCGALPYPISHSVPHAPSTHSGPAYSRPGSLFSCRLGPLRLASLPDVIPFPADTGSQGINFLLPAGHKSLLMACVRFSRLPVKMEGQTGKLLRTPVCKSPQFLWLPFPNITEKGIHLLPIFSTGSAVFVWGNLAVKSRRNLFTLSSLNEFRCRRSDERMPRENKKWEFTLRKIFVLNTGTIRSYDNSFDSGVERFWADLNIQVLRAHEVEARRLALGVATEKKLTRANWLDVSFDDSVIDLLQAARVNLKILTDDFRHIAGFVLLVRIKQCNAVLGEILTDIELFVACSRICAVGFVLLVRIKQCNAVLGEILAYFEVAFEYMNLAAVEGMELGRSVPSLSHTQRCGPTDWCLFEGEGGGEVARRGFALPALSDSELTMFSGGESLVSRNVRAARPMSAHNTLGTLGGLVPAKMEQEPFQRTWLL</sequence>
<dbReference type="Proteomes" id="UP001159363">
    <property type="component" value="Chromosome 3"/>
</dbReference>
<keyword evidence="2" id="KW-1185">Reference proteome</keyword>
<evidence type="ECO:0000313" key="2">
    <source>
        <dbReference type="Proteomes" id="UP001159363"/>
    </source>
</evidence>
<reference evidence="1 2" key="1">
    <citation type="submission" date="2023-02" db="EMBL/GenBank/DDBJ databases">
        <title>LHISI_Scaffold_Assembly.</title>
        <authorList>
            <person name="Stuart O.P."/>
            <person name="Cleave R."/>
            <person name="Magrath M.J.L."/>
            <person name="Mikheyev A.S."/>
        </authorList>
    </citation>
    <scope>NUCLEOTIDE SEQUENCE [LARGE SCALE GENOMIC DNA]</scope>
    <source>
        <strain evidence="1">Daus_M_001</strain>
        <tissue evidence="1">Leg muscle</tissue>
    </source>
</reference>
<proteinExistence type="predicted"/>
<protein>
    <submittedName>
        <fullName evidence="1">Uncharacterized protein</fullName>
    </submittedName>
</protein>
<evidence type="ECO:0000313" key="1">
    <source>
        <dbReference type="EMBL" id="KAJ8890806.1"/>
    </source>
</evidence>
<dbReference type="EMBL" id="JARBHB010000003">
    <property type="protein sequence ID" value="KAJ8890806.1"/>
    <property type="molecule type" value="Genomic_DNA"/>
</dbReference>
<gene>
    <name evidence="1" type="ORF">PR048_010315</name>
</gene>
<organism evidence="1 2">
    <name type="scientific">Dryococelus australis</name>
    <dbReference type="NCBI Taxonomy" id="614101"/>
    <lineage>
        <taxon>Eukaryota</taxon>
        <taxon>Metazoa</taxon>
        <taxon>Ecdysozoa</taxon>
        <taxon>Arthropoda</taxon>
        <taxon>Hexapoda</taxon>
        <taxon>Insecta</taxon>
        <taxon>Pterygota</taxon>
        <taxon>Neoptera</taxon>
        <taxon>Polyneoptera</taxon>
        <taxon>Phasmatodea</taxon>
        <taxon>Verophasmatodea</taxon>
        <taxon>Anareolatae</taxon>
        <taxon>Phasmatidae</taxon>
        <taxon>Eurycanthinae</taxon>
        <taxon>Dryococelus</taxon>
    </lineage>
</organism>
<accession>A0ABQ9I2F0</accession>